<protein>
    <submittedName>
        <fullName evidence="2">Uncharacterized protein</fullName>
    </submittedName>
</protein>
<accession>A0A9P5N0L1</accession>
<feature type="compositionally biased region" description="Low complexity" evidence="1">
    <location>
        <begin position="63"/>
        <end position="74"/>
    </location>
</feature>
<comment type="caution">
    <text evidence="2">The sequence shown here is derived from an EMBL/GenBank/DDBJ whole genome shotgun (WGS) entry which is preliminary data.</text>
</comment>
<feature type="compositionally biased region" description="Basic residues" evidence="1">
    <location>
        <begin position="549"/>
        <end position="570"/>
    </location>
</feature>
<proteinExistence type="predicted"/>
<feature type="region of interest" description="Disordered" evidence="1">
    <location>
        <begin position="365"/>
        <end position="384"/>
    </location>
</feature>
<name>A0A9P5N0L1_9AGAM</name>
<dbReference type="AlphaFoldDB" id="A0A9P5N0L1"/>
<organism evidence="2 3">
    <name type="scientific">Russula ochroleuca</name>
    <dbReference type="NCBI Taxonomy" id="152965"/>
    <lineage>
        <taxon>Eukaryota</taxon>
        <taxon>Fungi</taxon>
        <taxon>Dikarya</taxon>
        <taxon>Basidiomycota</taxon>
        <taxon>Agaricomycotina</taxon>
        <taxon>Agaricomycetes</taxon>
        <taxon>Russulales</taxon>
        <taxon>Russulaceae</taxon>
        <taxon>Russula</taxon>
    </lineage>
</organism>
<feature type="compositionally biased region" description="Polar residues" evidence="1">
    <location>
        <begin position="419"/>
        <end position="438"/>
    </location>
</feature>
<evidence type="ECO:0000256" key="1">
    <source>
        <dbReference type="SAM" id="MobiDB-lite"/>
    </source>
</evidence>
<feature type="region of interest" description="Disordered" evidence="1">
    <location>
        <begin position="1"/>
        <end position="76"/>
    </location>
</feature>
<evidence type="ECO:0000313" key="3">
    <source>
        <dbReference type="Proteomes" id="UP000759537"/>
    </source>
</evidence>
<reference evidence="2" key="2">
    <citation type="journal article" date="2020" name="Nat. Commun.">
        <title>Large-scale genome sequencing of mycorrhizal fungi provides insights into the early evolution of symbiotic traits.</title>
        <authorList>
            <person name="Miyauchi S."/>
            <person name="Kiss E."/>
            <person name="Kuo A."/>
            <person name="Drula E."/>
            <person name="Kohler A."/>
            <person name="Sanchez-Garcia M."/>
            <person name="Morin E."/>
            <person name="Andreopoulos B."/>
            <person name="Barry K.W."/>
            <person name="Bonito G."/>
            <person name="Buee M."/>
            <person name="Carver A."/>
            <person name="Chen C."/>
            <person name="Cichocki N."/>
            <person name="Clum A."/>
            <person name="Culley D."/>
            <person name="Crous P.W."/>
            <person name="Fauchery L."/>
            <person name="Girlanda M."/>
            <person name="Hayes R.D."/>
            <person name="Keri Z."/>
            <person name="LaButti K."/>
            <person name="Lipzen A."/>
            <person name="Lombard V."/>
            <person name="Magnuson J."/>
            <person name="Maillard F."/>
            <person name="Murat C."/>
            <person name="Nolan M."/>
            <person name="Ohm R.A."/>
            <person name="Pangilinan J."/>
            <person name="Pereira M.F."/>
            <person name="Perotto S."/>
            <person name="Peter M."/>
            <person name="Pfister S."/>
            <person name="Riley R."/>
            <person name="Sitrit Y."/>
            <person name="Stielow J.B."/>
            <person name="Szollosi G."/>
            <person name="Zifcakova L."/>
            <person name="Stursova M."/>
            <person name="Spatafora J.W."/>
            <person name="Tedersoo L."/>
            <person name="Vaario L.M."/>
            <person name="Yamada A."/>
            <person name="Yan M."/>
            <person name="Wang P."/>
            <person name="Xu J."/>
            <person name="Bruns T."/>
            <person name="Baldrian P."/>
            <person name="Vilgalys R."/>
            <person name="Dunand C."/>
            <person name="Henrissat B."/>
            <person name="Grigoriev I.V."/>
            <person name="Hibbett D."/>
            <person name="Nagy L.G."/>
            <person name="Martin F.M."/>
        </authorList>
    </citation>
    <scope>NUCLEOTIDE SEQUENCE</scope>
    <source>
        <strain evidence="2">Prilba</strain>
    </source>
</reference>
<keyword evidence="3" id="KW-1185">Reference proteome</keyword>
<feature type="compositionally biased region" description="Polar residues" evidence="1">
    <location>
        <begin position="33"/>
        <end position="43"/>
    </location>
</feature>
<reference evidence="2" key="1">
    <citation type="submission" date="2019-10" db="EMBL/GenBank/DDBJ databases">
        <authorList>
            <consortium name="DOE Joint Genome Institute"/>
            <person name="Kuo A."/>
            <person name="Miyauchi S."/>
            <person name="Kiss E."/>
            <person name="Drula E."/>
            <person name="Kohler A."/>
            <person name="Sanchez-Garcia M."/>
            <person name="Andreopoulos B."/>
            <person name="Barry K.W."/>
            <person name="Bonito G."/>
            <person name="Buee M."/>
            <person name="Carver A."/>
            <person name="Chen C."/>
            <person name="Cichocki N."/>
            <person name="Clum A."/>
            <person name="Culley D."/>
            <person name="Crous P.W."/>
            <person name="Fauchery L."/>
            <person name="Girlanda M."/>
            <person name="Hayes R."/>
            <person name="Keri Z."/>
            <person name="LaButti K."/>
            <person name="Lipzen A."/>
            <person name="Lombard V."/>
            <person name="Magnuson J."/>
            <person name="Maillard F."/>
            <person name="Morin E."/>
            <person name="Murat C."/>
            <person name="Nolan M."/>
            <person name="Ohm R."/>
            <person name="Pangilinan J."/>
            <person name="Pereira M."/>
            <person name="Perotto S."/>
            <person name="Peter M."/>
            <person name="Riley R."/>
            <person name="Sitrit Y."/>
            <person name="Stielow B."/>
            <person name="Szollosi G."/>
            <person name="Zifcakova L."/>
            <person name="Stursova M."/>
            <person name="Spatafora J.W."/>
            <person name="Tedersoo L."/>
            <person name="Vaario L.-M."/>
            <person name="Yamada A."/>
            <person name="Yan M."/>
            <person name="Wang P."/>
            <person name="Xu J."/>
            <person name="Bruns T."/>
            <person name="Baldrian P."/>
            <person name="Vilgalys R."/>
            <person name="Henrissat B."/>
            <person name="Grigoriev I.V."/>
            <person name="Hibbett D."/>
            <person name="Nagy L.G."/>
            <person name="Martin F.M."/>
        </authorList>
    </citation>
    <scope>NUCLEOTIDE SEQUENCE</scope>
    <source>
        <strain evidence="2">Prilba</strain>
    </source>
</reference>
<evidence type="ECO:0000313" key="2">
    <source>
        <dbReference type="EMBL" id="KAF8483416.1"/>
    </source>
</evidence>
<feature type="compositionally biased region" description="Low complexity" evidence="1">
    <location>
        <begin position="1"/>
        <end position="16"/>
    </location>
</feature>
<sequence length="570" mass="60946">MASATPSTIATPTPSAVNLRPSAANHKPGATRDNASVTNNRAGATNVKPRAAKPNPLASNNLKPAGAPKPEPGATMQMGPAQLDAVHRKVIQSIDGAGKAMSTARANVETAKSSKEGRNKVVAKASEVVGALLTPGRHVVGLLSGLGALFPPCKQVSSALAALIKHELGRPEKDVRVAIVHFDLARALVHVGSLNRKSRPTKSLGDPLCELMKNFKGLIQEIGQFCEAYYETRAPESSPKHLLHWKSNKDGLNGFAARIAQLKKDLTSLLSQQAVQHPGKHTDALAQIESRLTENRAFYGTITDANEEVAEAFPSKQRGEASVQLDGNGNLLKQLAGVVGEGVTQSITSAIKESTVTTLKQIAKSMSDSNQKTTQRGLKASFSSNLQGTLDKLVSGSPQKVQVDPKSGPRGGQEHVRKQGNNTHVPARQQHSGQQQVKGTGEHTQKQAMSTHVSPRVDHSGHQQMKGTGEHTQKQASNDTRVPVRGQQHSGHQHVKGAGDHTQKQAMSTYVPPRRDHSGDQQMKGTGEHTQKQASNNPRVPVRGQQHSGHQHVKTTGKHTQKQGKRPTRS</sequence>
<dbReference type="OrthoDB" id="3222020at2759"/>
<dbReference type="Proteomes" id="UP000759537">
    <property type="component" value="Unassembled WGS sequence"/>
</dbReference>
<gene>
    <name evidence="2" type="ORF">DFH94DRAFT_309695</name>
</gene>
<dbReference type="EMBL" id="WHVB01000004">
    <property type="protein sequence ID" value="KAF8483416.1"/>
    <property type="molecule type" value="Genomic_DNA"/>
</dbReference>
<feature type="region of interest" description="Disordered" evidence="1">
    <location>
        <begin position="390"/>
        <end position="570"/>
    </location>
</feature>